<dbReference type="AlphaFoldDB" id="A0A0C3BID9"/>
<dbReference type="EMBL" id="KN833028">
    <property type="protein sequence ID" value="KIM77092.1"/>
    <property type="molecule type" value="Genomic_DNA"/>
</dbReference>
<dbReference type="InParanoid" id="A0A0C3BID9"/>
<evidence type="ECO:0000313" key="1">
    <source>
        <dbReference type="EMBL" id="KIM77092.1"/>
    </source>
</evidence>
<evidence type="ECO:0000313" key="2">
    <source>
        <dbReference type="Proteomes" id="UP000054166"/>
    </source>
</evidence>
<organism evidence="1 2">
    <name type="scientific">Piloderma croceum (strain F 1598)</name>
    <dbReference type="NCBI Taxonomy" id="765440"/>
    <lineage>
        <taxon>Eukaryota</taxon>
        <taxon>Fungi</taxon>
        <taxon>Dikarya</taxon>
        <taxon>Basidiomycota</taxon>
        <taxon>Agaricomycotina</taxon>
        <taxon>Agaricomycetes</taxon>
        <taxon>Agaricomycetidae</taxon>
        <taxon>Atheliales</taxon>
        <taxon>Atheliaceae</taxon>
        <taxon>Piloderma</taxon>
    </lineage>
</organism>
<protein>
    <submittedName>
        <fullName evidence="1">Uncharacterized protein</fullName>
    </submittedName>
</protein>
<sequence>MPWAASPTEPQQVYVVLHVMVIQRSMDPRYCACLLHDTILNTTTSCGTTFVHPADNASDLVVQ</sequence>
<gene>
    <name evidence="1" type="ORF">PILCRDRAFT_12276</name>
</gene>
<name>A0A0C3BID9_PILCF</name>
<dbReference type="Proteomes" id="UP000054166">
    <property type="component" value="Unassembled WGS sequence"/>
</dbReference>
<reference evidence="1 2" key="1">
    <citation type="submission" date="2014-04" db="EMBL/GenBank/DDBJ databases">
        <authorList>
            <consortium name="DOE Joint Genome Institute"/>
            <person name="Kuo A."/>
            <person name="Tarkka M."/>
            <person name="Buscot F."/>
            <person name="Kohler A."/>
            <person name="Nagy L.G."/>
            <person name="Floudas D."/>
            <person name="Copeland A."/>
            <person name="Barry K.W."/>
            <person name="Cichocki N."/>
            <person name="Veneault-Fourrey C."/>
            <person name="LaButti K."/>
            <person name="Lindquist E.A."/>
            <person name="Lipzen A."/>
            <person name="Lundell T."/>
            <person name="Morin E."/>
            <person name="Murat C."/>
            <person name="Sun H."/>
            <person name="Tunlid A."/>
            <person name="Henrissat B."/>
            <person name="Grigoriev I.V."/>
            <person name="Hibbett D.S."/>
            <person name="Martin F."/>
            <person name="Nordberg H.P."/>
            <person name="Cantor M.N."/>
            <person name="Hua S.X."/>
        </authorList>
    </citation>
    <scope>NUCLEOTIDE SEQUENCE [LARGE SCALE GENOMIC DNA]</scope>
    <source>
        <strain evidence="1 2">F 1598</strain>
    </source>
</reference>
<reference evidence="2" key="2">
    <citation type="submission" date="2015-01" db="EMBL/GenBank/DDBJ databases">
        <title>Evolutionary Origins and Diversification of the Mycorrhizal Mutualists.</title>
        <authorList>
            <consortium name="DOE Joint Genome Institute"/>
            <consortium name="Mycorrhizal Genomics Consortium"/>
            <person name="Kohler A."/>
            <person name="Kuo A."/>
            <person name="Nagy L.G."/>
            <person name="Floudas D."/>
            <person name="Copeland A."/>
            <person name="Barry K.W."/>
            <person name="Cichocki N."/>
            <person name="Veneault-Fourrey C."/>
            <person name="LaButti K."/>
            <person name="Lindquist E.A."/>
            <person name="Lipzen A."/>
            <person name="Lundell T."/>
            <person name="Morin E."/>
            <person name="Murat C."/>
            <person name="Riley R."/>
            <person name="Ohm R."/>
            <person name="Sun H."/>
            <person name="Tunlid A."/>
            <person name="Henrissat B."/>
            <person name="Grigoriev I.V."/>
            <person name="Hibbett D.S."/>
            <person name="Martin F."/>
        </authorList>
    </citation>
    <scope>NUCLEOTIDE SEQUENCE [LARGE SCALE GENOMIC DNA]</scope>
    <source>
        <strain evidence="2">F 1598</strain>
    </source>
</reference>
<keyword evidence="2" id="KW-1185">Reference proteome</keyword>
<dbReference type="HOGENOM" id="CLU_2886647_0_0_1"/>
<proteinExistence type="predicted"/>
<accession>A0A0C3BID9</accession>